<dbReference type="EMBL" id="ML977659">
    <property type="protein sequence ID" value="KAF1994478.1"/>
    <property type="molecule type" value="Genomic_DNA"/>
</dbReference>
<keyword evidence="2" id="KW-1185">Reference proteome</keyword>
<gene>
    <name evidence="1" type="ORF">P154DRAFT_539547</name>
</gene>
<sequence>MNVISLALNLIFPRNQDKSRLWTEAESKKLLVDLVVYGIKEPPQGRHRDECECHLEDIYTFLFKNVDMADYIKDTPQWTQEETKELLSAPSQSGSQRHDSNACETYYYSMLSELFEKRGDSIEDGISQVVEEYYSKKKQA</sequence>
<proteinExistence type="predicted"/>
<dbReference type="Proteomes" id="UP000799779">
    <property type="component" value="Unassembled WGS sequence"/>
</dbReference>
<evidence type="ECO:0000313" key="1">
    <source>
        <dbReference type="EMBL" id="KAF1994478.1"/>
    </source>
</evidence>
<evidence type="ECO:0000313" key="2">
    <source>
        <dbReference type="Proteomes" id="UP000799779"/>
    </source>
</evidence>
<name>A0A6A5W0H1_9PLEO</name>
<reference evidence="1" key="1">
    <citation type="journal article" date="2020" name="Stud. Mycol.">
        <title>101 Dothideomycetes genomes: a test case for predicting lifestyles and emergence of pathogens.</title>
        <authorList>
            <person name="Haridas S."/>
            <person name="Albert R."/>
            <person name="Binder M."/>
            <person name="Bloem J."/>
            <person name="Labutti K."/>
            <person name="Salamov A."/>
            <person name="Andreopoulos B."/>
            <person name="Baker S."/>
            <person name="Barry K."/>
            <person name="Bills G."/>
            <person name="Bluhm B."/>
            <person name="Cannon C."/>
            <person name="Castanera R."/>
            <person name="Culley D."/>
            <person name="Daum C."/>
            <person name="Ezra D."/>
            <person name="Gonzalez J."/>
            <person name="Henrissat B."/>
            <person name="Kuo A."/>
            <person name="Liang C."/>
            <person name="Lipzen A."/>
            <person name="Lutzoni F."/>
            <person name="Magnuson J."/>
            <person name="Mondo S."/>
            <person name="Nolan M."/>
            <person name="Ohm R."/>
            <person name="Pangilinan J."/>
            <person name="Park H.-J."/>
            <person name="Ramirez L."/>
            <person name="Alfaro M."/>
            <person name="Sun H."/>
            <person name="Tritt A."/>
            <person name="Yoshinaga Y."/>
            <person name="Zwiers L.-H."/>
            <person name="Turgeon B."/>
            <person name="Goodwin S."/>
            <person name="Spatafora J."/>
            <person name="Crous P."/>
            <person name="Grigoriev I."/>
        </authorList>
    </citation>
    <scope>NUCLEOTIDE SEQUENCE</scope>
    <source>
        <strain evidence="1">CBS 123094</strain>
    </source>
</reference>
<accession>A0A6A5W0H1</accession>
<organism evidence="1 2">
    <name type="scientific">Amniculicola lignicola CBS 123094</name>
    <dbReference type="NCBI Taxonomy" id="1392246"/>
    <lineage>
        <taxon>Eukaryota</taxon>
        <taxon>Fungi</taxon>
        <taxon>Dikarya</taxon>
        <taxon>Ascomycota</taxon>
        <taxon>Pezizomycotina</taxon>
        <taxon>Dothideomycetes</taxon>
        <taxon>Pleosporomycetidae</taxon>
        <taxon>Pleosporales</taxon>
        <taxon>Amniculicolaceae</taxon>
        <taxon>Amniculicola</taxon>
    </lineage>
</organism>
<dbReference type="AlphaFoldDB" id="A0A6A5W0H1"/>
<protein>
    <submittedName>
        <fullName evidence="1">Uncharacterized protein</fullName>
    </submittedName>
</protein>